<organism evidence="2 3">
    <name type="scientific">Desulfuromonas versatilis</name>
    <dbReference type="NCBI Taxonomy" id="2802975"/>
    <lineage>
        <taxon>Bacteria</taxon>
        <taxon>Pseudomonadati</taxon>
        <taxon>Thermodesulfobacteriota</taxon>
        <taxon>Desulfuromonadia</taxon>
        <taxon>Desulfuromonadales</taxon>
        <taxon>Desulfuromonadaceae</taxon>
        <taxon>Desulfuromonas</taxon>
    </lineage>
</organism>
<feature type="coiled-coil region" evidence="1">
    <location>
        <begin position="1"/>
        <end position="93"/>
    </location>
</feature>
<evidence type="ECO:0000313" key="2">
    <source>
        <dbReference type="EMBL" id="BCR06748.1"/>
    </source>
</evidence>
<sequence>MEEKQAYREKFEARLRELKAQLELLEAKADLAKAEAGIEYQKQIKELRQKRDAMSARLEELKKAGGDAWRDLRTGLEKAAEDLKGALERARDKFR</sequence>
<keyword evidence="3" id="KW-1185">Reference proteome</keyword>
<evidence type="ECO:0008006" key="4">
    <source>
        <dbReference type="Google" id="ProtNLM"/>
    </source>
</evidence>
<keyword evidence="1" id="KW-0175">Coiled coil</keyword>
<protein>
    <recommendedName>
        <fullName evidence="4">Coiled coil domain-containing protein</fullName>
    </recommendedName>
</protein>
<reference evidence="2 3" key="1">
    <citation type="journal article" date="2016" name="C (Basel)">
        <title>Selective Growth of and Electricity Production by Marine Exoelectrogenic Bacteria in Self-Aggregated Hydrogel of Microbially Reduced Graphene Oxide.</title>
        <authorList>
            <person name="Yoshida N."/>
            <person name="Goto Y."/>
            <person name="Miyata Y."/>
        </authorList>
    </citation>
    <scope>NUCLEOTIDE SEQUENCE [LARGE SCALE GENOMIC DNA]</scope>
    <source>
        <strain evidence="2 3">NIT-T3</strain>
    </source>
</reference>
<gene>
    <name evidence="2" type="ORF">DESUT3_38170</name>
</gene>
<evidence type="ECO:0000256" key="1">
    <source>
        <dbReference type="SAM" id="Coils"/>
    </source>
</evidence>
<reference evidence="2 3" key="2">
    <citation type="journal article" date="2021" name="Int. J. Syst. Evol. Microbiol.">
        <title>Isolation and Polyphasic Characterization of Desulfuromonas versatilis sp. Nov., an Electrogenic Bacteria Capable of Versatile Metabolism Isolated from a Graphene Oxide-Reducing Enrichment Culture.</title>
        <authorList>
            <person name="Xie L."/>
            <person name="Yoshida N."/>
            <person name="Ishii S."/>
            <person name="Meng L."/>
        </authorList>
    </citation>
    <scope>NUCLEOTIDE SEQUENCE [LARGE SCALE GENOMIC DNA]</scope>
    <source>
        <strain evidence="2 3">NIT-T3</strain>
    </source>
</reference>
<dbReference type="RefSeq" id="WP_221250130.1">
    <property type="nucleotide sequence ID" value="NZ_AP024355.1"/>
</dbReference>
<evidence type="ECO:0000313" key="3">
    <source>
        <dbReference type="Proteomes" id="UP001319827"/>
    </source>
</evidence>
<accession>A0ABM8I1G8</accession>
<dbReference type="Proteomes" id="UP001319827">
    <property type="component" value="Chromosome"/>
</dbReference>
<dbReference type="EMBL" id="AP024355">
    <property type="protein sequence ID" value="BCR06748.1"/>
    <property type="molecule type" value="Genomic_DNA"/>
</dbReference>
<name>A0ABM8I1G8_9BACT</name>
<proteinExistence type="predicted"/>